<organism evidence="1 2">
    <name type="scientific">Melastoma candidum</name>
    <dbReference type="NCBI Taxonomy" id="119954"/>
    <lineage>
        <taxon>Eukaryota</taxon>
        <taxon>Viridiplantae</taxon>
        <taxon>Streptophyta</taxon>
        <taxon>Embryophyta</taxon>
        <taxon>Tracheophyta</taxon>
        <taxon>Spermatophyta</taxon>
        <taxon>Magnoliopsida</taxon>
        <taxon>eudicotyledons</taxon>
        <taxon>Gunneridae</taxon>
        <taxon>Pentapetalae</taxon>
        <taxon>rosids</taxon>
        <taxon>malvids</taxon>
        <taxon>Myrtales</taxon>
        <taxon>Melastomataceae</taxon>
        <taxon>Melastomatoideae</taxon>
        <taxon>Melastomateae</taxon>
        <taxon>Melastoma</taxon>
    </lineage>
</organism>
<evidence type="ECO:0000313" key="2">
    <source>
        <dbReference type="Proteomes" id="UP001057402"/>
    </source>
</evidence>
<gene>
    <name evidence="1" type="ORF">MLD38_009321</name>
</gene>
<comment type="caution">
    <text evidence="1">The sequence shown here is derived from an EMBL/GenBank/DDBJ whole genome shotgun (WGS) entry which is preliminary data.</text>
</comment>
<proteinExistence type="predicted"/>
<reference evidence="2" key="1">
    <citation type="journal article" date="2023" name="Front. Plant Sci.">
        <title>Chromosomal-level genome assembly of Melastoma candidum provides insights into trichome evolution.</title>
        <authorList>
            <person name="Zhong Y."/>
            <person name="Wu W."/>
            <person name="Sun C."/>
            <person name="Zou P."/>
            <person name="Liu Y."/>
            <person name="Dai S."/>
            <person name="Zhou R."/>
        </authorList>
    </citation>
    <scope>NUCLEOTIDE SEQUENCE [LARGE SCALE GENOMIC DNA]</scope>
</reference>
<keyword evidence="2" id="KW-1185">Reference proteome</keyword>
<sequence>MNGMHGNLGADAAEPIHSSRKPGEKYDVFLSFRGPDTREGFADCLFEFLTDAGIRVFMDDEELRVGESIGWEIKRAIYDSKLFVPVFSRRFASSKWCLREIEWMTDCLEEYPGKKEMLPVFYDVDAGDVKLKTDLYANALIKHMETSGHENVENWRKALIKIPRLKGWNRADVKGQGKLIKRITHHICRKLEIKHRILPDHFIGVEEQVQDIIDKLDCGSRDVRIIVIHGMGGIGKTTLASAVFNKIYWQFQGYSFLSNVRESSAGNRIVDLQNKLLRDLLRFSRYNFRDANDAMNCIQGSLHKKNALVVLDDVSDVDQFGKLVGMGEWLGLGSRVIITTRNLHCIANGADIENDAWISQGKKIYIYKMRELGSDDSLRLLCRHAFGKDVPPSDYERPSHDILSLVGGIPLAIEVIGSYLRQGSVAIWGRMFNKLKKIPHERLYREILKSSYEILSDEEKEIFLDFFLAGRDKTTSFYYWEACGLFPEINLHTLISYALIKIDYYNIIQIQISSPH</sequence>
<dbReference type="Proteomes" id="UP001057402">
    <property type="component" value="Chromosome 3"/>
</dbReference>
<name>A0ACB9RWU8_9MYRT</name>
<evidence type="ECO:0000313" key="1">
    <source>
        <dbReference type="EMBL" id="KAI4383488.1"/>
    </source>
</evidence>
<accession>A0ACB9RWU8</accession>
<dbReference type="EMBL" id="CM042882">
    <property type="protein sequence ID" value="KAI4383488.1"/>
    <property type="molecule type" value="Genomic_DNA"/>
</dbReference>
<protein>
    <submittedName>
        <fullName evidence="1">Uncharacterized protein</fullName>
    </submittedName>
</protein>